<evidence type="ECO:0000313" key="9">
    <source>
        <dbReference type="Proteomes" id="UP000053989"/>
    </source>
</evidence>
<keyword evidence="4" id="KW-0862">Zinc</keyword>
<feature type="compositionally biased region" description="Low complexity" evidence="6">
    <location>
        <begin position="137"/>
        <end position="150"/>
    </location>
</feature>
<dbReference type="AlphaFoldDB" id="A0A0C3EL56"/>
<dbReference type="Proteomes" id="UP000053989">
    <property type="component" value="Unassembled WGS sequence"/>
</dbReference>
<dbReference type="SUPFAM" id="SSF57863">
    <property type="entry name" value="ArfGap/RecO-like zinc finger"/>
    <property type="match status" value="1"/>
</dbReference>
<evidence type="ECO:0000256" key="4">
    <source>
        <dbReference type="ARBA" id="ARBA00022833"/>
    </source>
</evidence>
<dbReference type="GO" id="GO:0005096">
    <property type="term" value="F:GTPase activator activity"/>
    <property type="evidence" value="ECO:0007669"/>
    <property type="project" value="UniProtKB-KW"/>
</dbReference>
<evidence type="ECO:0000313" key="8">
    <source>
        <dbReference type="EMBL" id="KIM68944.1"/>
    </source>
</evidence>
<dbReference type="CDD" id="cd08830">
    <property type="entry name" value="ArfGap_ArfGap1"/>
    <property type="match status" value="1"/>
</dbReference>
<feature type="domain" description="Arf-GAP" evidence="7">
    <location>
        <begin position="8"/>
        <end position="122"/>
    </location>
</feature>
<dbReference type="PROSITE" id="PS50115">
    <property type="entry name" value="ARFGAP"/>
    <property type="match status" value="1"/>
</dbReference>
<dbReference type="GO" id="GO:0030100">
    <property type="term" value="P:regulation of endocytosis"/>
    <property type="evidence" value="ECO:0007669"/>
    <property type="project" value="TreeGrafter"/>
</dbReference>
<feature type="compositionally biased region" description="Low complexity" evidence="6">
    <location>
        <begin position="382"/>
        <end position="396"/>
    </location>
</feature>
<feature type="region of interest" description="Disordered" evidence="6">
    <location>
        <begin position="206"/>
        <end position="239"/>
    </location>
</feature>
<keyword evidence="3 5" id="KW-0863">Zinc-finger</keyword>
<protein>
    <recommendedName>
        <fullName evidence="7">Arf-GAP domain-containing protein</fullName>
    </recommendedName>
</protein>
<feature type="compositionally biased region" description="Low complexity" evidence="6">
    <location>
        <begin position="167"/>
        <end position="184"/>
    </location>
</feature>
<evidence type="ECO:0000256" key="3">
    <source>
        <dbReference type="ARBA" id="ARBA00022771"/>
    </source>
</evidence>
<evidence type="ECO:0000256" key="2">
    <source>
        <dbReference type="ARBA" id="ARBA00022723"/>
    </source>
</evidence>
<organism evidence="8 9">
    <name type="scientific">Scleroderma citrinum Foug A</name>
    <dbReference type="NCBI Taxonomy" id="1036808"/>
    <lineage>
        <taxon>Eukaryota</taxon>
        <taxon>Fungi</taxon>
        <taxon>Dikarya</taxon>
        <taxon>Basidiomycota</taxon>
        <taxon>Agaricomycotina</taxon>
        <taxon>Agaricomycetes</taxon>
        <taxon>Agaricomycetidae</taxon>
        <taxon>Boletales</taxon>
        <taxon>Sclerodermatineae</taxon>
        <taxon>Sclerodermataceae</taxon>
        <taxon>Scleroderma</taxon>
    </lineage>
</organism>
<reference evidence="8 9" key="1">
    <citation type="submission" date="2014-04" db="EMBL/GenBank/DDBJ databases">
        <authorList>
            <consortium name="DOE Joint Genome Institute"/>
            <person name="Kuo A."/>
            <person name="Kohler A."/>
            <person name="Nagy L.G."/>
            <person name="Floudas D."/>
            <person name="Copeland A."/>
            <person name="Barry K.W."/>
            <person name="Cichocki N."/>
            <person name="Veneault-Fourrey C."/>
            <person name="LaButti K."/>
            <person name="Lindquist E.A."/>
            <person name="Lipzen A."/>
            <person name="Lundell T."/>
            <person name="Morin E."/>
            <person name="Murat C."/>
            <person name="Sun H."/>
            <person name="Tunlid A."/>
            <person name="Henrissat B."/>
            <person name="Grigoriev I.V."/>
            <person name="Hibbett D.S."/>
            <person name="Martin F."/>
            <person name="Nordberg H.P."/>
            <person name="Cantor M.N."/>
            <person name="Hua S.X."/>
        </authorList>
    </citation>
    <scope>NUCLEOTIDE SEQUENCE [LARGE SCALE GENOMIC DNA]</scope>
    <source>
        <strain evidence="8 9">Foug A</strain>
    </source>
</reference>
<keyword evidence="9" id="KW-1185">Reference proteome</keyword>
<dbReference type="EMBL" id="KN822008">
    <property type="protein sequence ID" value="KIM68944.1"/>
    <property type="molecule type" value="Genomic_DNA"/>
</dbReference>
<evidence type="ECO:0000259" key="7">
    <source>
        <dbReference type="PROSITE" id="PS50115"/>
    </source>
</evidence>
<dbReference type="SMART" id="SM00105">
    <property type="entry name" value="ArfGap"/>
    <property type="match status" value="1"/>
</dbReference>
<feature type="compositionally biased region" description="Basic and acidic residues" evidence="6">
    <location>
        <begin position="397"/>
        <end position="409"/>
    </location>
</feature>
<sequence length="409" mass="43861">MDQTTAKRTLQELIRREDLRNRSCVDCGNPNPQWASVSFAIFICLQCAGTHRGYGVHVSFVRSVSMDTWQGDQIKRMQLGGNAPFKAFLQSYRPADQGGYKDGMNSSDIYHCWAATQYREKLDCDMAGRPWSPSAPPASNSSSPTRPASAQGLRKSRASTRSPAVGSSTSSPLNCSSSQPSSDSTHADQKTANEAYFASLGQANAARSADLPPSKGGRYQGFGNTPSPPPSSQHPSFSLTSAAAPSLADLQENPTAALTKGWSLLSAAVAGASRVLTENVIQPGMERVKDPNLQASVRGYVSEAQRRAQAAGQTANEWSKTQLGVNVADQVGGMMGAVRDTLGSGPRGMGYDSLTIHNEAEASGRYHDDTDVLFHEYTNSVSSSTQPTPQPSIAPATKKDDDWDDWKEF</sequence>
<name>A0A0C3EL56_9AGAM</name>
<dbReference type="OrthoDB" id="983479at2759"/>
<dbReference type="InParanoid" id="A0A0C3EL56"/>
<reference evidence="9" key="2">
    <citation type="submission" date="2015-01" db="EMBL/GenBank/DDBJ databases">
        <title>Evolutionary Origins and Diversification of the Mycorrhizal Mutualists.</title>
        <authorList>
            <consortium name="DOE Joint Genome Institute"/>
            <consortium name="Mycorrhizal Genomics Consortium"/>
            <person name="Kohler A."/>
            <person name="Kuo A."/>
            <person name="Nagy L.G."/>
            <person name="Floudas D."/>
            <person name="Copeland A."/>
            <person name="Barry K.W."/>
            <person name="Cichocki N."/>
            <person name="Veneault-Fourrey C."/>
            <person name="LaButti K."/>
            <person name="Lindquist E.A."/>
            <person name="Lipzen A."/>
            <person name="Lundell T."/>
            <person name="Morin E."/>
            <person name="Murat C."/>
            <person name="Riley R."/>
            <person name="Ohm R."/>
            <person name="Sun H."/>
            <person name="Tunlid A."/>
            <person name="Henrissat B."/>
            <person name="Grigoriev I.V."/>
            <person name="Hibbett D.S."/>
            <person name="Martin F."/>
        </authorList>
    </citation>
    <scope>NUCLEOTIDE SEQUENCE [LARGE SCALE GENOMIC DNA]</scope>
    <source>
        <strain evidence="9">Foug A</strain>
    </source>
</reference>
<dbReference type="GO" id="GO:0000139">
    <property type="term" value="C:Golgi membrane"/>
    <property type="evidence" value="ECO:0007669"/>
    <property type="project" value="TreeGrafter"/>
</dbReference>
<dbReference type="HOGENOM" id="CLU_044516_2_2_1"/>
<dbReference type="Gene3D" id="1.10.220.150">
    <property type="entry name" value="Arf GTPase activating protein"/>
    <property type="match status" value="1"/>
</dbReference>
<dbReference type="STRING" id="1036808.A0A0C3EL56"/>
<dbReference type="PANTHER" id="PTHR46395">
    <property type="entry name" value="ADP-RIBOSYLATION FACTOR GTPASE-ACTIVATING PROTEIN 1"/>
    <property type="match status" value="1"/>
</dbReference>
<evidence type="ECO:0000256" key="5">
    <source>
        <dbReference type="PROSITE-ProRule" id="PRU00288"/>
    </source>
</evidence>
<evidence type="ECO:0000256" key="1">
    <source>
        <dbReference type="ARBA" id="ARBA00022468"/>
    </source>
</evidence>
<keyword evidence="1" id="KW-0343">GTPase activation</keyword>
<proteinExistence type="predicted"/>
<dbReference type="GO" id="GO:0032012">
    <property type="term" value="P:regulation of ARF protein signal transduction"/>
    <property type="evidence" value="ECO:0007669"/>
    <property type="project" value="TreeGrafter"/>
</dbReference>
<feature type="region of interest" description="Disordered" evidence="6">
    <location>
        <begin position="127"/>
        <end position="189"/>
    </location>
</feature>
<dbReference type="Pfam" id="PF01412">
    <property type="entry name" value="ArfGap"/>
    <property type="match status" value="1"/>
</dbReference>
<dbReference type="InterPro" id="IPR037278">
    <property type="entry name" value="ARFGAP/RecO"/>
</dbReference>
<dbReference type="PANTHER" id="PTHR46395:SF1">
    <property type="entry name" value="ADP-RIBOSYLATION FACTOR GTPASE-ACTIVATING PROTEIN 1"/>
    <property type="match status" value="1"/>
</dbReference>
<gene>
    <name evidence="8" type="ORF">SCLCIDRAFT_1209164</name>
</gene>
<keyword evidence="2" id="KW-0479">Metal-binding</keyword>
<feature type="region of interest" description="Disordered" evidence="6">
    <location>
        <begin position="377"/>
        <end position="409"/>
    </location>
</feature>
<accession>A0A0C3EL56</accession>
<dbReference type="FunCoup" id="A0A0C3EL56">
    <property type="interactions" value="310"/>
</dbReference>
<dbReference type="GO" id="GO:0008270">
    <property type="term" value="F:zinc ion binding"/>
    <property type="evidence" value="ECO:0007669"/>
    <property type="project" value="UniProtKB-KW"/>
</dbReference>
<dbReference type="InterPro" id="IPR001164">
    <property type="entry name" value="ArfGAP_dom"/>
</dbReference>
<dbReference type="PRINTS" id="PR00405">
    <property type="entry name" value="REVINTRACTNG"/>
</dbReference>
<dbReference type="InterPro" id="IPR038508">
    <property type="entry name" value="ArfGAP_dom_sf"/>
</dbReference>
<evidence type="ECO:0000256" key="6">
    <source>
        <dbReference type="SAM" id="MobiDB-lite"/>
    </source>
</evidence>